<dbReference type="PANTHER" id="PTHR43290:SF2">
    <property type="entry name" value="MEVALONATE KINASE"/>
    <property type="match status" value="1"/>
</dbReference>
<dbReference type="InterPro" id="IPR006204">
    <property type="entry name" value="GHMP_kinase_N_dom"/>
</dbReference>
<reference evidence="13" key="1">
    <citation type="journal article" date="2019" name="Int. J. Syst. Evol. Microbiol.">
        <title>The Global Catalogue of Microorganisms (GCM) 10K type strain sequencing project: providing services to taxonomists for standard genome sequencing and annotation.</title>
        <authorList>
            <consortium name="The Broad Institute Genomics Platform"/>
            <consortium name="The Broad Institute Genome Sequencing Center for Infectious Disease"/>
            <person name="Wu L."/>
            <person name="Ma J."/>
        </authorList>
    </citation>
    <scope>NUCLEOTIDE SEQUENCE [LARGE SCALE GENOMIC DNA]</scope>
    <source>
        <strain evidence="13">CCM 8934</strain>
    </source>
</reference>
<keyword evidence="8" id="KW-0443">Lipid metabolism</keyword>
<evidence type="ECO:0000256" key="9">
    <source>
        <dbReference type="ARBA" id="ARBA00029438"/>
    </source>
</evidence>
<dbReference type="InterPro" id="IPR006205">
    <property type="entry name" value="Mev_gal_kin"/>
</dbReference>
<comment type="pathway">
    <text evidence="9">Isoprenoid biosynthesis; isopentenyl diphosphate biosynthesis via mevalonate pathway; isopentenyl diphosphate from (R)-mevalonate: step 1/3.</text>
</comment>
<evidence type="ECO:0000256" key="7">
    <source>
        <dbReference type="ARBA" id="ARBA00022842"/>
    </source>
</evidence>
<evidence type="ECO:0000256" key="6">
    <source>
        <dbReference type="ARBA" id="ARBA00022840"/>
    </source>
</evidence>
<evidence type="ECO:0000259" key="11">
    <source>
        <dbReference type="Pfam" id="PF08544"/>
    </source>
</evidence>
<organism evidence="12 13">
    <name type="scientific">Lactiplantibacillus daoliensis</name>
    <dbReference type="NCBI Taxonomy" id="2559916"/>
    <lineage>
        <taxon>Bacteria</taxon>
        <taxon>Bacillati</taxon>
        <taxon>Bacillota</taxon>
        <taxon>Bacilli</taxon>
        <taxon>Lactobacillales</taxon>
        <taxon>Lactobacillaceae</taxon>
        <taxon>Lactiplantibacillus</taxon>
    </lineage>
</organism>
<evidence type="ECO:0000256" key="8">
    <source>
        <dbReference type="ARBA" id="ARBA00023098"/>
    </source>
</evidence>
<dbReference type="PRINTS" id="PR00959">
    <property type="entry name" value="MEVGALKINASE"/>
</dbReference>
<dbReference type="InterPro" id="IPR036554">
    <property type="entry name" value="GHMP_kinase_C_sf"/>
</dbReference>
<evidence type="ECO:0000259" key="10">
    <source>
        <dbReference type="Pfam" id="PF00288"/>
    </source>
</evidence>
<gene>
    <name evidence="12" type="primary">mvk</name>
    <name evidence="12" type="ORF">ACFQH1_02190</name>
</gene>
<dbReference type="Pfam" id="PF08544">
    <property type="entry name" value="GHMP_kinases_C"/>
    <property type="match status" value="1"/>
</dbReference>
<keyword evidence="1" id="KW-0963">Cytoplasm</keyword>
<keyword evidence="4" id="KW-0547">Nucleotide-binding</keyword>
<dbReference type="InterPro" id="IPR020568">
    <property type="entry name" value="Ribosomal_Su5_D2-typ_SF"/>
</dbReference>
<dbReference type="SUPFAM" id="SSF55060">
    <property type="entry name" value="GHMP Kinase, C-terminal domain"/>
    <property type="match status" value="1"/>
</dbReference>
<keyword evidence="7" id="KW-0460">Magnesium</keyword>
<evidence type="ECO:0000256" key="5">
    <source>
        <dbReference type="ARBA" id="ARBA00022777"/>
    </source>
</evidence>
<keyword evidence="13" id="KW-1185">Reference proteome</keyword>
<dbReference type="RefSeq" id="WP_137607592.1">
    <property type="nucleotide sequence ID" value="NZ_BJDH01000005.1"/>
</dbReference>
<dbReference type="InterPro" id="IPR014721">
    <property type="entry name" value="Ribsml_uS5_D2-typ_fold_subgr"/>
</dbReference>
<evidence type="ECO:0000256" key="3">
    <source>
        <dbReference type="ARBA" id="ARBA00022679"/>
    </source>
</evidence>
<dbReference type="EMBL" id="JBHSSB010000004">
    <property type="protein sequence ID" value="MFC6294046.1"/>
    <property type="molecule type" value="Genomic_DNA"/>
</dbReference>
<dbReference type="EC" id="2.7.1.36" evidence="12"/>
<accession>A0ABW1UFT0</accession>
<dbReference type="PANTHER" id="PTHR43290">
    <property type="entry name" value="MEVALONATE KINASE"/>
    <property type="match status" value="1"/>
</dbReference>
<proteinExistence type="predicted"/>
<dbReference type="SUPFAM" id="SSF54211">
    <property type="entry name" value="Ribosomal protein S5 domain 2-like"/>
    <property type="match status" value="1"/>
</dbReference>
<sequence>MKNLATGTSHAKIILIGEHGVVYGQPAIALPISTIQMQAVIHRQSDGDQTVKSRYFNGDFNTMSANLGGIQALIKTLLTRFDAPDQGFDIHITSDIPSERGMGSSAAAAVAVTRAFYDFFEQPLPHQVLLKTANIAESYTHGQPSGLDVATTSAKAPVWFIKGRENYTIPVKLPGYLVIADTGIKSQTKVAVATVRNLLMVEGETIQTRIDDLGRLTRQTRAALADGQLTALATALNGAQDDLRSLGVSHPALEQLLAVARQNGAIAAKLTGSGQGGCMIAVAPEETIANTLSQKLSAAGATATWVEPLSPTD</sequence>
<evidence type="ECO:0000256" key="1">
    <source>
        <dbReference type="ARBA" id="ARBA00022490"/>
    </source>
</evidence>
<dbReference type="Gene3D" id="3.30.70.890">
    <property type="entry name" value="GHMP kinase, C-terminal domain"/>
    <property type="match status" value="1"/>
</dbReference>
<keyword evidence="5 12" id="KW-0418">Kinase</keyword>
<keyword evidence="6" id="KW-0067">ATP-binding</keyword>
<evidence type="ECO:0000313" key="12">
    <source>
        <dbReference type="EMBL" id="MFC6294046.1"/>
    </source>
</evidence>
<evidence type="ECO:0000313" key="13">
    <source>
        <dbReference type="Proteomes" id="UP001596227"/>
    </source>
</evidence>
<dbReference type="Gene3D" id="3.30.230.10">
    <property type="match status" value="1"/>
</dbReference>
<protein>
    <submittedName>
        <fullName evidence="12">Mevalonate kinase</fullName>
        <ecNumber evidence="12">2.7.1.36</ecNumber>
    </submittedName>
</protein>
<comment type="caution">
    <text evidence="12">The sequence shown here is derived from an EMBL/GenBank/DDBJ whole genome shotgun (WGS) entry which is preliminary data.</text>
</comment>
<dbReference type="Pfam" id="PF00288">
    <property type="entry name" value="GHMP_kinases_N"/>
    <property type="match status" value="1"/>
</dbReference>
<dbReference type="Proteomes" id="UP001596227">
    <property type="component" value="Unassembled WGS sequence"/>
</dbReference>
<keyword evidence="2" id="KW-0444">Lipid biosynthesis</keyword>
<dbReference type="NCBIfam" id="TIGR00549">
    <property type="entry name" value="mevalon_kin"/>
    <property type="match status" value="1"/>
</dbReference>
<feature type="domain" description="GHMP kinase N-terminal" evidence="10">
    <location>
        <begin position="73"/>
        <end position="151"/>
    </location>
</feature>
<feature type="domain" description="GHMP kinase C-terminal" evidence="11">
    <location>
        <begin position="222"/>
        <end position="300"/>
    </location>
</feature>
<keyword evidence="3 12" id="KW-0808">Transferase</keyword>
<evidence type="ECO:0000256" key="2">
    <source>
        <dbReference type="ARBA" id="ARBA00022516"/>
    </source>
</evidence>
<dbReference type="GO" id="GO:0004496">
    <property type="term" value="F:mevalonate kinase activity"/>
    <property type="evidence" value="ECO:0007669"/>
    <property type="project" value="UniProtKB-EC"/>
</dbReference>
<evidence type="ECO:0000256" key="4">
    <source>
        <dbReference type="ARBA" id="ARBA00022741"/>
    </source>
</evidence>
<name>A0ABW1UFT0_9LACO</name>
<dbReference type="InterPro" id="IPR013750">
    <property type="entry name" value="GHMP_kinase_C_dom"/>
</dbReference>